<dbReference type="Gene3D" id="3.30.70.1290">
    <property type="entry name" value="Transposase IS200-like"/>
    <property type="match status" value="1"/>
</dbReference>
<dbReference type="GO" id="GO:0006270">
    <property type="term" value="P:DNA replication initiation"/>
    <property type="evidence" value="ECO:0007669"/>
    <property type="project" value="InterPro"/>
</dbReference>
<dbReference type="SMART" id="SM01321">
    <property type="entry name" value="Y1_Tnp"/>
    <property type="match status" value="1"/>
</dbReference>
<dbReference type="SUPFAM" id="SSF48295">
    <property type="entry name" value="TrpR-like"/>
    <property type="match status" value="1"/>
</dbReference>
<evidence type="ECO:0008006" key="4">
    <source>
        <dbReference type="Google" id="ProtNLM"/>
    </source>
</evidence>
<dbReference type="SUPFAM" id="SSF143422">
    <property type="entry name" value="Transposase IS200-like"/>
    <property type="match status" value="1"/>
</dbReference>
<evidence type="ECO:0000259" key="2">
    <source>
        <dbReference type="SMART" id="SM01321"/>
    </source>
</evidence>
<dbReference type="EMBL" id="UOGH01000049">
    <property type="protein sequence ID" value="VAX27568.1"/>
    <property type="molecule type" value="Genomic_DNA"/>
</dbReference>
<name>A0A3B1CUA5_9ZZZZ</name>
<dbReference type="GO" id="GO:0006313">
    <property type="term" value="P:DNA transposition"/>
    <property type="evidence" value="ECO:0007669"/>
    <property type="project" value="InterPro"/>
</dbReference>
<dbReference type="InterPro" id="IPR010921">
    <property type="entry name" value="Trp_repressor/repl_initiator"/>
</dbReference>
<dbReference type="GO" id="GO:0043565">
    <property type="term" value="F:sequence-specific DNA binding"/>
    <property type="evidence" value="ECO:0007669"/>
    <property type="project" value="InterPro"/>
</dbReference>
<organism evidence="3">
    <name type="scientific">hydrothermal vent metagenome</name>
    <dbReference type="NCBI Taxonomy" id="652676"/>
    <lineage>
        <taxon>unclassified sequences</taxon>
        <taxon>metagenomes</taxon>
        <taxon>ecological metagenomes</taxon>
    </lineage>
</organism>
<gene>
    <name evidence="3" type="ORF">MNBD_NITROSPIRAE02-242</name>
</gene>
<accession>A0A3B1CUA5</accession>
<dbReference type="Pfam" id="PF01797">
    <property type="entry name" value="Y1_Tnp"/>
    <property type="match status" value="1"/>
</dbReference>
<proteinExistence type="predicted"/>
<protein>
    <recommendedName>
        <fullName evidence="4">Transposase IS200-like domain-containing protein</fullName>
    </recommendedName>
</protein>
<dbReference type="PANTHER" id="PTHR34322:SF2">
    <property type="entry name" value="TRANSPOSASE IS200-LIKE DOMAIN-CONTAINING PROTEIN"/>
    <property type="match status" value="1"/>
</dbReference>
<dbReference type="Pfam" id="PF08299">
    <property type="entry name" value="Bac_DnaA_C"/>
    <property type="match status" value="1"/>
</dbReference>
<feature type="domain" description="Chromosomal replication initiator DnaA C-terminal" evidence="1">
    <location>
        <begin position="229"/>
        <end position="294"/>
    </location>
</feature>
<feature type="domain" description="Transposase IS200-like" evidence="2">
    <location>
        <begin position="9"/>
        <end position="123"/>
    </location>
</feature>
<dbReference type="CDD" id="cd06571">
    <property type="entry name" value="Bac_DnaA_C"/>
    <property type="match status" value="1"/>
</dbReference>
<reference evidence="3" key="1">
    <citation type="submission" date="2018-06" db="EMBL/GenBank/DDBJ databases">
        <authorList>
            <person name="Zhirakovskaya E."/>
        </authorList>
    </citation>
    <scope>NUCLEOTIDE SEQUENCE</scope>
</reference>
<dbReference type="PANTHER" id="PTHR34322">
    <property type="entry name" value="TRANSPOSASE, Y1_TNP DOMAIN-CONTAINING"/>
    <property type="match status" value="1"/>
</dbReference>
<dbReference type="GO" id="GO:0006275">
    <property type="term" value="P:regulation of DNA replication"/>
    <property type="evidence" value="ECO:0007669"/>
    <property type="project" value="InterPro"/>
</dbReference>
<sequence length="305" mass="35855">MARPLRLSFENAVYHITARGNRKENIFYGDDDRRIFLDKTGEVCDKYSFVCYAYCLMDNHYHLFIKTPLANISEGMHYLNASYTNWFKAKHKVVGVVFQGRYKSIVVEEDSYAVQLSAYIHTNPVRAGMVNNPGEYRWSSYPEYIGKRRPVARLDTEFILKQFDKDPRRAQKKYENYVLKNLYMENPLKDSYKGIALGKGRFIETVKEKIQSVGRKREIAETREAEAYTPEEIIQHVMEELSISREEIFSKKRGNMYRQMALYLLKRYTSLSLKEIGEMFRMDYAAISVACKRYEDKIGKTREGS</sequence>
<dbReference type="SMART" id="SM00760">
    <property type="entry name" value="Bac_DnaA_C"/>
    <property type="match status" value="1"/>
</dbReference>
<evidence type="ECO:0000259" key="1">
    <source>
        <dbReference type="SMART" id="SM00760"/>
    </source>
</evidence>
<dbReference type="Gene3D" id="1.10.1750.10">
    <property type="match status" value="1"/>
</dbReference>
<dbReference type="AlphaFoldDB" id="A0A3B1CUA5"/>
<evidence type="ECO:0000313" key="3">
    <source>
        <dbReference type="EMBL" id="VAX27568.1"/>
    </source>
</evidence>
<dbReference type="InterPro" id="IPR013159">
    <property type="entry name" value="DnaA_C"/>
</dbReference>
<dbReference type="InterPro" id="IPR002686">
    <property type="entry name" value="Transposase_17"/>
</dbReference>
<dbReference type="GO" id="GO:0005524">
    <property type="term" value="F:ATP binding"/>
    <property type="evidence" value="ECO:0007669"/>
    <property type="project" value="InterPro"/>
</dbReference>
<dbReference type="GO" id="GO:0004803">
    <property type="term" value="F:transposase activity"/>
    <property type="evidence" value="ECO:0007669"/>
    <property type="project" value="InterPro"/>
</dbReference>
<dbReference type="InterPro" id="IPR036515">
    <property type="entry name" value="Transposase_17_sf"/>
</dbReference>